<evidence type="ECO:0000313" key="3">
    <source>
        <dbReference type="Proteomes" id="UP000245768"/>
    </source>
</evidence>
<feature type="region of interest" description="Disordered" evidence="1">
    <location>
        <begin position="48"/>
        <end position="87"/>
    </location>
</feature>
<evidence type="ECO:0000313" key="2">
    <source>
        <dbReference type="EMBL" id="PWN94088.1"/>
    </source>
</evidence>
<dbReference type="EMBL" id="KZ819634">
    <property type="protein sequence ID" value="PWN94088.1"/>
    <property type="molecule type" value="Genomic_DNA"/>
</dbReference>
<feature type="region of interest" description="Disordered" evidence="1">
    <location>
        <begin position="218"/>
        <end position="281"/>
    </location>
</feature>
<gene>
    <name evidence="2" type="ORF">FA10DRAFT_299407</name>
</gene>
<feature type="compositionally biased region" description="Acidic residues" evidence="1">
    <location>
        <begin position="262"/>
        <end position="281"/>
    </location>
</feature>
<reference evidence="2" key="1">
    <citation type="journal article" date="2018" name="Mol. Biol. Evol.">
        <title>Broad Genomic Sampling Reveals a Smut Pathogenic Ancestry of the Fungal Clade Ustilaginomycotina.</title>
        <authorList>
            <person name="Kijpornyongpan T."/>
            <person name="Mondo S.J."/>
            <person name="Barry K."/>
            <person name="Sandor L."/>
            <person name="Lee J."/>
            <person name="Lipzen A."/>
            <person name="Pangilinan J."/>
            <person name="LaButti K."/>
            <person name="Hainaut M."/>
            <person name="Henrissat B."/>
            <person name="Grigoriev I.V."/>
            <person name="Spatafora J.W."/>
            <person name="Aime M.C."/>
        </authorList>
    </citation>
    <scope>NUCLEOTIDE SEQUENCE [LARGE SCALE GENOMIC DNA]</scope>
    <source>
        <strain evidence="2">MCA 4198</strain>
    </source>
</reference>
<protein>
    <submittedName>
        <fullName evidence="2">Uncharacterized protein</fullName>
    </submittedName>
</protein>
<accession>A0A316YZJ3</accession>
<feature type="region of interest" description="Disordered" evidence="1">
    <location>
        <begin position="143"/>
        <end position="202"/>
    </location>
</feature>
<sequence>MAERGLLRSVRGEESAASPERSVVVHDQHIAEITSRAYNELEALARAVPPSSRQLQPPLGPGSAGTRGATAGPQSSASSLFMPRSSKNSLGIRKPLARCNESELRNILARNTTLLRSVQVQNSLGEARVDRIRRETQEVQDRLDALSLTRSMDETGISSGPHHRPSTEPRYQREESSVRQMLRDEKPAPQRGKAQMISFEESEKLQRADFEARQELQKRMDLERVERQMGRMGLGPQGSHHQNYGGREDDDDDNGGQSQGRDEDEEGDERGDFGVEDEAWG</sequence>
<keyword evidence="3" id="KW-1185">Reference proteome</keyword>
<dbReference type="Proteomes" id="UP000245768">
    <property type="component" value="Unassembled WGS sequence"/>
</dbReference>
<feature type="compositionally biased region" description="Polar residues" evidence="1">
    <location>
        <begin position="72"/>
        <end position="87"/>
    </location>
</feature>
<proteinExistence type="predicted"/>
<evidence type="ECO:0000256" key="1">
    <source>
        <dbReference type="SAM" id="MobiDB-lite"/>
    </source>
</evidence>
<feature type="compositionally biased region" description="Basic and acidic residues" evidence="1">
    <location>
        <begin position="218"/>
        <end position="229"/>
    </location>
</feature>
<dbReference type="RefSeq" id="XP_025381286.1">
    <property type="nucleotide sequence ID" value="XM_025524716.1"/>
</dbReference>
<feature type="compositionally biased region" description="Basic and acidic residues" evidence="1">
    <location>
        <begin position="1"/>
        <end position="14"/>
    </location>
</feature>
<dbReference type="GeneID" id="37046632"/>
<dbReference type="OrthoDB" id="2552423at2759"/>
<organism evidence="2 3">
    <name type="scientific">Acaromyces ingoldii</name>
    <dbReference type="NCBI Taxonomy" id="215250"/>
    <lineage>
        <taxon>Eukaryota</taxon>
        <taxon>Fungi</taxon>
        <taxon>Dikarya</taxon>
        <taxon>Basidiomycota</taxon>
        <taxon>Ustilaginomycotina</taxon>
        <taxon>Exobasidiomycetes</taxon>
        <taxon>Exobasidiales</taxon>
        <taxon>Cryptobasidiaceae</taxon>
        <taxon>Acaromyces</taxon>
    </lineage>
</organism>
<dbReference type="InParanoid" id="A0A316YZJ3"/>
<dbReference type="AlphaFoldDB" id="A0A316YZJ3"/>
<feature type="region of interest" description="Disordered" evidence="1">
    <location>
        <begin position="1"/>
        <end position="23"/>
    </location>
</feature>
<name>A0A316YZJ3_9BASI</name>
<feature type="compositionally biased region" description="Basic and acidic residues" evidence="1">
    <location>
        <begin position="165"/>
        <end position="188"/>
    </location>
</feature>